<dbReference type="GO" id="GO:0003677">
    <property type="term" value="F:DNA binding"/>
    <property type="evidence" value="ECO:0007669"/>
    <property type="project" value="UniProtKB-KW"/>
</dbReference>
<dbReference type="OMA" id="AMSSFRC"/>
<dbReference type="PANTHER" id="PTHR45855:SF24">
    <property type="entry name" value="HELIX-LOOP-HELIX DNA-BINDING DOMAIN CONTAINING PROTEIN, EXPRESSED"/>
    <property type="match status" value="1"/>
</dbReference>
<dbReference type="Gene3D" id="4.10.280.10">
    <property type="entry name" value="Helix-loop-helix DNA-binding domain"/>
    <property type="match status" value="1"/>
</dbReference>
<dbReference type="GO" id="GO:0046983">
    <property type="term" value="F:protein dimerization activity"/>
    <property type="evidence" value="ECO:0007669"/>
    <property type="project" value="InterPro"/>
</dbReference>
<dbReference type="InParanoid" id="A0A1Z5R713"/>
<name>A0A1Z5R713_SORBI</name>
<dbReference type="GO" id="GO:0005634">
    <property type="term" value="C:nucleus"/>
    <property type="evidence" value="ECO:0000318"/>
    <property type="project" value="GO_Central"/>
</dbReference>
<dbReference type="PANTHER" id="PTHR45855">
    <property type="entry name" value="TRANSCRIPTION FACTOR PIF1-RELATED"/>
    <property type="match status" value="1"/>
</dbReference>
<evidence type="ECO:0000259" key="6">
    <source>
        <dbReference type="PROSITE" id="PS50888"/>
    </source>
</evidence>
<gene>
    <name evidence="7" type="ORF">SORBI_3008G153801</name>
</gene>
<keyword evidence="2" id="KW-0805">Transcription regulation</keyword>
<dbReference type="SUPFAM" id="SSF47459">
    <property type="entry name" value="HLH, helix-loop-helix DNA-binding domain"/>
    <property type="match status" value="1"/>
</dbReference>
<accession>A0A1Z5R713</accession>
<dbReference type="eggNOG" id="ENOG502S96C">
    <property type="taxonomic scope" value="Eukaryota"/>
</dbReference>
<feature type="domain" description="BHLH" evidence="6">
    <location>
        <begin position="70"/>
        <end position="120"/>
    </location>
</feature>
<proteinExistence type="inferred from homology"/>
<dbReference type="InterPro" id="IPR031066">
    <property type="entry name" value="bHLH_ALC-like_plant"/>
</dbReference>
<organism evidence="7 8">
    <name type="scientific">Sorghum bicolor</name>
    <name type="common">Sorghum</name>
    <name type="synonym">Sorghum vulgare</name>
    <dbReference type="NCBI Taxonomy" id="4558"/>
    <lineage>
        <taxon>Eukaryota</taxon>
        <taxon>Viridiplantae</taxon>
        <taxon>Streptophyta</taxon>
        <taxon>Embryophyta</taxon>
        <taxon>Tracheophyta</taxon>
        <taxon>Spermatophyta</taxon>
        <taxon>Magnoliopsida</taxon>
        <taxon>Liliopsida</taxon>
        <taxon>Poales</taxon>
        <taxon>Poaceae</taxon>
        <taxon>PACMAD clade</taxon>
        <taxon>Panicoideae</taxon>
        <taxon>Andropogonodae</taxon>
        <taxon>Andropogoneae</taxon>
        <taxon>Sorghinae</taxon>
        <taxon>Sorghum</taxon>
    </lineage>
</organism>
<sequence length="186" mass="20224">MASWLFPIVCGAGEEVAGGGDAVVVAGRRAWVVDDDQMVPSGKGLESSSDHKLQEKRKTSSTGRGKRSHHHAEAHSLTEKRRRLKIKEKLKTLQQLVPGCPNNSNQASTLDQTIRYIKSLQQHILQAMSGMKPTSVAVCPVVQQAPCLPCWQGGTSVQRDGSWALPSYSSVLPPCFHGFTFTAMQS</sequence>
<dbReference type="Proteomes" id="UP000000768">
    <property type="component" value="Chromosome 8"/>
</dbReference>
<evidence type="ECO:0000313" key="8">
    <source>
        <dbReference type="Proteomes" id="UP000000768"/>
    </source>
</evidence>
<reference evidence="7 8" key="1">
    <citation type="journal article" date="2009" name="Nature">
        <title>The Sorghum bicolor genome and the diversification of grasses.</title>
        <authorList>
            <person name="Paterson A.H."/>
            <person name="Bowers J.E."/>
            <person name="Bruggmann R."/>
            <person name="Dubchak I."/>
            <person name="Grimwood J."/>
            <person name="Gundlach H."/>
            <person name="Haberer G."/>
            <person name="Hellsten U."/>
            <person name="Mitros T."/>
            <person name="Poliakov A."/>
            <person name="Schmutz J."/>
            <person name="Spannagl M."/>
            <person name="Tang H."/>
            <person name="Wang X."/>
            <person name="Wicker T."/>
            <person name="Bharti A.K."/>
            <person name="Chapman J."/>
            <person name="Feltus F.A."/>
            <person name="Gowik U."/>
            <person name="Grigoriev I.V."/>
            <person name="Lyons E."/>
            <person name="Maher C.A."/>
            <person name="Martis M."/>
            <person name="Narechania A."/>
            <person name="Otillar R.P."/>
            <person name="Penning B.W."/>
            <person name="Salamov A.A."/>
            <person name="Wang Y."/>
            <person name="Zhang L."/>
            <person name="Carpita N.C."/>
            <person name="Freeling M."/>
            <person name="Gingle A.R."/>
            <person name="Hash C.T."/>
            <person name="Keller B."/>
            <person name="Klein P."/>
            <person name="Kresovich S."/>
            <person name="McCann M.C."/>
            <person name="Ming R."/>
            <person name="Peterson D.G."/>
            <person name="Mehboob-ur-Rahman"/>
            <person name="Ware D."/>
            <person name="Westhoff P."/>
            <person name="Mayer K.F."/>
            <person name="Messing J."/>
            <person name="Rokhsar D.S."/>
        </authorList>
    </citation>
    <scope>NUCLEOTIDE SEQUENCE [LARGE SCALE GENOMIC DNA]</scope>
    <source>
        <strain evidence="8">cv. BTx623</strain>
    </source>
</reference>
<keyword evidence="8" id="KW-1185">Reference proteome</keyword>
<feature type="region of interest" description="Disordered" evidence="5">
    <location>
        <begin position="38"/>
        <end position="81"/>
    </location>
</feature>
<evidence type="ECO:0000256" key="4">
    <source>
        <dbReference type="ARBA" id="ARBA00023163"/>
    </source>
</evidence>
<dbReference type="PROSITE" id="PS50888">
    <property type="entry name" value="BHLH"/>
    <property type="match status" value="1"/>
</dbReference>
<dbReference type="Pfam" id="PF00010">
    <property type="entry name" value="HLH"/>
    <property type="match status" value="1"/>
</dbReference>
<comment type="similarity">
    <text evidence="1">Belongs to the bHLH protein family.</text>
</comment>
<dbReference type="AlphaFoldDB" id="A0A1Z5R713"/>
<dbReference type="InterPro" id="IPR036638">
    <property type="entry name" value="HLH_DNA-bd_sf"/>
</dbReference>
<keyword evidence="3" id="KW-0238">DNA-binding</keyword>
<dbReference type="STRING" id="4558.A0A1Z5R713"/>
<evidence type="ECO:0000256" key="1">
    <source>
        <dbReference type="ARBA" id="ARBA00005510"/>
    </source>
</evidence>
<evidence type="ECO:0000256" key="2">
    <source>
        <dbReference type="ARBA" id="ARBA00023015"/>
    </source>
</evidence>
<dbReference type="SMART" id="SM00353">
    <property type="entry name" value="HLH"/>
    <property type="match status" value="1"/>
</dbReference>
<evidence type="ECO:0000313" key="7">
    <source>
        <dbReference type="EMBL" id="OQU79507.1"/>
    </source>
</evidence>
<feature type="compositionally biased region" description="Basic and acidic residues" evidence="5">
    <location>
        <begin position="48"/>
        <end position="58"/>
    </location>
</feature>
<protein>
    <recommendedName>
        <fullName evidence="6">BHLH domain-containing protein</fullName>
    </recommendedName>
</protein>
<dbReference type="Gramene" id="OQU79507">
    <property type="protein sequence ID" value="OQU79507"/>
    <property type="gene ID" value="SORBI_3008G153801"/>
</dbReference>
<reference evidence="8" key="2">
    <citation type="journal article" date="2018" name="Plant J.">
        <title>The Sorghum bicolor reference genome: improved assembly, gene annotations, a transcriptome atlas, and signatures of genome organization.</title>
        <authorList>
            <person name="McCormick R.F."/>
            <person name="Truong S.K."/>
            <person name="Sreedasyam A."/>
            <person name="Jenkins J."/>
            <person name="Shu S."/>
            <person name="Sims D."/>
            <person name="Kennedy M."/>
            <person name="Amirebrahimi M."/>
            <person name="Weers B.D."/>
            <person name="McKinley B."/>
            <person name="Mattison A."/>
            <person name="Morishige D.T."/>
            <person name="Grimwood J."/>
            <person name="Schmutz J."/>
            <person name="Mullet J.E."/>
        </authorList>
    </citation>
    <scope>NUCLEOTIDE SEQUENCE [LARGE SCALE GENOMIC DNA]</scope>
    <source>
        <strain evidence="8">cv. BTx623</strain>
    </source>
</reference>
<dbReference type="EMBL" id="CM000767">
    <property type="protein sequence ID" value="OQU79507.1"/>
    <property type="molecule type" value="Genomic_DNA"/>
</dbReference>
<evidence type="ECO:0000256" key="3">
    <source>
        <dbReference type="ARBA" id="ARBA00023125"/>
    </source>
</evidence>
<keyword evidence="4" id="KW-0804">Transcription</keyword>
<evidence type="ECO:0000256" key="5">
    <source>
        <dbReference type="SAM" id="MobiDB-lite"/>
    </source>
</evidence>
<dbReference type="InterPro" id="IPR011598">
    <property type="entry name" value="bHLH_dom"/>
</dbReference>